<comment type="caution">
    <text evidence="1">The sequence shown here is derived from an EMBL/GenBank/DDBJ whole genome shotgun (WGS) entry which is preliminary data.</text>
</comment>
<sequence>MEEKDATPEYLKGFNNGYLLAEHEPGLIQQLEKSLDKSSDYAHGLKMGKKQRDREILLQQLKQSQEQNKQKDLGR</sequence>
<proteinExistence type="predicted"/>
<dbReference type="Proteomes" id="UP000192277">
    <property type="component" value="Unassembled WGS sequence"/>
</dbReference>
<reference evidence="1 2" key="1">
    <citation type="submission" date="2016-04" db="EMBL/GenBank/DDBJ databases">
        <authorList>
            <person name="Chen L."/>
            <person name="Zhuang W."/>
            <person name="Wang G."/>
        </authorList>
    </citation>
    <scope>NUCLEOTIDE SEQUENCE [LARGE SCALE GENOMIC DNA]</scope>
    <source>
        <strain evidence="2">GR20</strain>
    </source>
</reference>
<evidence type="ECO:0000313" key="1">
    <source>
        <dbReference type="EMBL" id="OQP51654.1"/>
    </source>
</evidence>
<protein>
    <submittedName>
        <fullName evidence="1">Uncharacterized protein</fullName>
    </submittedName>
</protein>
<dbReference type="EMBL" id="LWBO01000005">
    <property type="protein sequence ID" value="OQP51654.1"/>
    <property type="molecule type" value="Genomic_DNA"/>
</dbReference>
<dbReference type="RefSeq" id="WP_014219634.1">
    <property type="nucleotide sequence ID" value="NZ_LWBO01000005.1"/>
</dbReference>
<organism evidence="1 2">
    <name type="scientific">Niastella koreensis</name>
    <dbReference type="NCBI Taxonomy" id="354356"/>
    <lineage>
        <taxon>Bacteria</taxon>
        <taxon>Pseudomonadati</taxon>
        <taxon>Bacteroidota</taxon>
        <taxon>Chitinophagia</taxon>
        <taxon>Chitinophagales</taxon>
        <taxon>Chitinophagaceae</taxon>
        <taxon>Niastella</taxon>
    </lineage>
</organism>
<name>A0ABX3P1Y0_9BACT</name>
<evidence type="ECO:0000313" key="2">
    <source>
        <dbReference type="Proteomes" id="UP000192277"/>
    </source>
</evidence>
<gene>
    <name evidence="1" type="ORF">A4D02_26460</name>
</gene>
<keyword evidence="2" id="KW-1185">Reference proteome</keyword>
<accession>A0ABX3P1Y0</accession>